<dbReference type="AlphaFoldDB" id="A0A2M7M1I2"/>
<feature type="domain" description="Carbohydrate kinase PfkB" evidence="3">
    <location>
        <begin position="44"/>
        <end position="340"/>
    </location>
</feature>
<protein>
    <submittedName>
        <fullName evidence="4">D-glycero-beta-D-manno-heptose-7-phosphate kinase</fullName>
    </submittedName>
</protein>
<dbReference type="InterPro" id="IPR002173">
    <property type="entry name" value="Carboh/pur_kinase_PfkB_CS"/>
</dbReference>
<dbReference type="PANTHER" id="PTHR46969">
    <property type="entry name" value="BIFUNCTIONAL PROTEIN HLDE"/>
    <property type="match status" value="1"/>
</dbReference>
<dbReference type="GO" id="GO:0033785">
    <property type="term" value="F:heptose 7-phosphate kinase activity"/>
    <property type="evidence" value="ECO:0007669"/>
    <property type="project" value="TreeGrafter"/>
</dbReference>
<feature type="non-terminal residue" evidence="4">
    <location>
        <position position="1"/>
    </location>
</feature>
<dbReference type="Proteomes" id="UP000229703">
    <property type="component" value="Unassembled WGS sequence"/>
</dbReference>
<sequence>EKFVVIIISCLRAFVVSVLKGNSYAFELMKRKRLEEILKRFKKQEILVIGDLILDRFIQGKVNRISPEAPVPIVKMSNENFSPGGAGNVAVNITSLGAKCKLVGIIGGGQEGKLLKVLLRKRKVKGLFLSNCAQPTITKTRILAQGQQLLRLDQEKEISLSQQFEKRIEKYLAREAKFVSAFLISDYGKGIFTPSLLKKVIAIARENKKTIAVDPYPEHFFLYRGVSLLTPNRQEAAAGMKKREPETEREIVHLGKEIRRRLNCKSLFITEGSLGMTIFEKKKIIHLPTQAREVFDVTGAGDTVIGVATLVLSAGGTTLEAATIASFAAGVVVGKVGTATVSAKEIEEFSKI</sequence>
<accession>A0A2M7M1I2</accession>
<dbReference type="CDD" id="cd01172">
    <property type="entry name" value="RfaE_like"/>
    <property type="match status" value="1"/>
</dbReference>
<dbReference type="FunFam" id="3.40.1190.20:FF:000002">
    <property type="entry name" value="Bifunctional protein HldE"/>
    <property type="match status" value="1"/>
</dbReference>
<keyword evidence="1" id="KW-0808">Transferase</keyword>
<reference evidence="5" key="1">
    <citation type="submission" date="2017-09" db="EMBL/GenBank/DDBJ databases">
        <title>Depth-based differentiation of microbial function through sediment-hosted aquifers and enrichment of novel symbionts in the deep terrestrial subsurface.</title>
        <authorList>
            <person name="Probst A.J."/>
            <person name="Ladd B."/>
            <person name="Jarett J.K."/>
            <person name="Geller-Mcgrath D.E."/>
            <person name="Sieber C.M.K."/>
            <person name="Emerson J.B."/>
            <person name="Anantharaman K."/>
            <person name="Thomas B.C."/>
            <person name="Malmstrom R."/>
            <person name="Stieglmeier M."/>
            <person name="Klingl A."/>
            <person name="Woyke T."/>
            <person name="Ryan C.M."/>
            <person name="Banfield J.F."/>
        </authorList>
    </citation>
    <scope>NUCLEOTIDE SEQUENCE [LARGE SCALE GENOMIC DNA]</scope>
</reference>
<evidence type="ECO:0000313" key="5">
    <source>
        <dbReference type="Proteomes" id="UP000229703"/>
    </source>
</evidence>
<dbReference type="PROSITE" id="PS00583">
    <property type="entry name" value="PFKB_KINASES_1"/>
    <property type="match status" value="1"/>
</dbReference>
<gene>
    <name evidence="4" type="primary">rfaE1</name>
    <name evidence="4" type="ORF">COZ37_07220</name>
</gene>
<name>A0A2M7M1I2_9BACT</name>
<evidence type="ECO:0000259" key="3">
    <source>
        <dbReference type="Pfam" id="PF00294"/>
    </source>
</evidence>
<dbReference type="SUPFAM" id="SSF53613">
    <property type="entry name" value="Ribokinase-like"/>
    <property type="match status" value="1"/>
</dbReference>
<keyword evidence="2 4" id="KW-0418">Kinase</keyword>
<proteinExistence type="predicted"/>
<comment type="caution">
    <text evidence="4">The sequence shown here is derived from an EMBL/GenBank/DDBJ whole genome shotgun (WGS) entry which is preliminary data.</text>
</comment>
<dbReference type="NCBIfam" id="TIGR02198">
    <property type="entry name" value="rfaE_dom_I"/>
    <property type="match status" value="1"/>
</dbReference>
<dbReference type="InterPro" id="IPR029056">
    <property type="entry name" value="Ribokinase-like"/>
</dbReference>
<dbReference type="GO" id="GO:0033786">
    <property type="term" value="F:heptose-1-phosphate adenylyltransferase activity"/>
    <property type="evidence" value="ECO:0007669"/>
    <property type="project" value="TreeGrafter"/>
</dbReference>
<dbReference type="InterPro" id="IPR011611">
    <property type="entry name" value="PfkB_dom"/>
</dbReference>
<dbReference type="EMBL" id="PFJK01000309">
    <property type="protein sequence ID" value="PIX76560.1"/>
    <property type="molecule type" value="Genomic_DNA"/>
</dbReference>
<dbReference type="Pfam" id="PF00294">
    <property type="entry name" value="PfkB"/>
    <property type="match status" value="1"/>
</dbReference>
<evidence type="ECO:0000256" key="2">
    <source>
        <dbReference type="ARBA" id="ARBA00022777"/>
    </source>
</evidence>
<organism evidence="4 5">
    <name type="scientific">bacterium (Candidatus Ratteibacteria) CG_4_10_14_3_um_filter_41_18</name>
    <dbReference type="NCBI Taxonomy" id="2014287"/>
    <lineage>
        <taxon>Bacteria</taxon>
        <taxon>Candidatus Ratteibacteria</taxon>
    </lineage>
</organism>
<dbReference type="PANTHER" id="PTHR46969:SF1">
    <property type="entry name" value="BIFUNCTIONAL PROTEIN HLDE"/>
    <property type="match status" value="1"/>
</dbReference>
<dbReference type="InterPro" id="IPR011913">
    <property type="entry name" value="RfaE_dom_I"/>
</dbReference>
<dbReference type="GO" id="GO:0005829">
    <property type="term" value="C:cytosol"/>
    <property type="evidence" value="ECO:0007669"/>
    <property type="project" value="TreeGrafter"/>
</dbReference>
<evidence type="ECO:0000313" key="4">
    <source>
        <dbReference type="EMBL" id="PIX76560.1"/>
    </source>
</evidence>
<dbReference type="Gene3D" id="3.40.1190.20">
    <property type="match status" value="1"/>
</dbReference>
<evidence type="ECO:0000256" key="1">
    <source>
        <dbReference type="ARBA" id="ARBA00022679"/>
    </source>
</evidence>
<dbReference type="GO" id="GO:0016773">
    <property type="term" value="F:phosphotransferase activity, alcohol group as acceptor"/>
    <property type="evidence" value="ECO:0007669"/>
    <property type="project" value="InterPro"/>
</dbReference>